<dbReference type="OrthoDB" id="34215at2157"/>
<dbReference type="Pfam" id="PF04389">
    <property type="entry name" value="Peptidase_M28"/>
    <property type="match status" value="1"/>
</dbReference>
<protein>
    <submittedName>
        <fullName evidence="2">Zn-dependent exopeptidase M28</fullName>
    </submittedName>
</protein>
<sequence>MDIGFAEDLMKLGEAIHGGNIEKKILEIIEGNLDNFRKNVVRTKFWKIEREDVYVNNKRIEASLLPYTSGCIKGKIGREITIIDMPSHPFSLSQPETEGLLVVDNKLRRISLSKNKPVSFFIKNKMEGYVEICGEGKLEDATSYNLETIRKDGNDFIVIGAHVDHWLSGFHDNLFSIALALSLRPNLKNHGFKLVFFSSEEGPKCCTGSLQQPKDKTFVMISLDALFPNRVVFSATPDLWEFSKFFRLKRIEMPSPFSDHFPYVAEGYPGMVLYNDDLIPFYHSDQDLPIKEDLSYFNYMKTSLERMIESIDEKNSEYLDNQFYKYSKTKIRKGSIIPDYRNLTSRFKI</sequence>
<gene>
    <name evidence="2" type="ORF">DFR85_05955</name>
</gene>
<dbReference type="GeneID" id="36831681"/>
<dbReference type="EMBL" id="CP029289">
    <property type="protein sequence ID" value="AWR94202.1"/>
    <property type="molecule type" value="Genomic_DNA"/>
</dbReference>
<evidence type="ECO:0000313" key="3">
    <source>
        <dbReference type="Proteomes" id="UP000248044"/>
    </source>
</evidence>
<dbReference type="RefSeq" id="WP_110270083.1">
    <property type="nucleotide sequence ID" value="NZ_CP029289.2"/>
</dbReference>
<dbReference type="KEGG" id="abri:DFR85_05955"/>
<organism evidence="2 3">
    <name type="scientific">Acidianus brierleyi</name>
    <dbReference type="NCBI Taxonomy" id="41673"/>
    <lineage>
        <taxon>Archaea</taxon>
        <taxon>Thermoproteota</taxon>
        <taxon>Thermoprotei</taxon>
        <taxon>Sulfolobales</taxon>
        <taxon>Sulfolobaceae</taxon>
        <taxon>Acidianus</taxon>
    </lineage>
</organism>
<proteinExistence type="predicted"/>
<name>A0A2U9IDU5_9CREN</name>
<evidence type="ECO:0000313" key="2">
    <source>
        <dbReference type="EMBL" id="AWR94202.1"/>
    </source>
</evidence>
<dbReference type="InterPro" id="IPR007484">
    <property type="entry name" value="Peptidase_M28"/>
</dbReference>
<keyword evidence="3" id="KW-1185">Reference proteome</keyword>
<dbReference type="Gene3D" id="3.40.630.10">
    <property type="entry name" value="Zn peptidases"/>
    <property type="match status" value="1"/>
</dbReference>
<evidence type="ECO:0000259" key="1">
    <source>
        <dbReference type="Pfam" id="PF04389"/>
    </source>
</evidence>
<dbReference type="SUPFAM" id="SSF53187">
    <property type="entry name" value="Zn-dependent exopeptidases"/>
    <property type="match status" value="1"/>
</dbReference>
<feature type="domain" description="Peptidase M28" evidence="1">
    <location>
        <begin position="152"/>
        <end position="289"/>
    </location>
</feature>
<dbReference type="Proteomes" id="UP000248044">
    <property type="component" value="Chromosome"/>
</dbReference>
<dbReference type="AlphaFoldDB" id="A0A2U9IDU5"/>
<accession>A0A2U9IDU5</accession>
<reference evidence="2 3" key="1">
    <citation type="submission" date="2018-05" db="EMBL/GenBank/DDBJ databases">
        <title>Complete Genome Sequences of Extremely Thermoacidophilic, Metal-Mobilizing Type-Strain Members of the Archaeal Family Sulfolobaceae: Acidianus brierleyi DSM-1651T, Acidianus sulfidivorans DSM-18786T, Metallosphaera hakonensis DSM-7519T, and Metallosphaera prunae DSM-10039T.</title>
        <authorList>
            <person name="Counts J.A."/>
            <person name="Kelly R.M."/>
        </authorList>
    </citation>
    <scope>NUCLEOTIDE SEQUENCE [LARGE SCALE GENOMIC DNA]</scope>
    <source>
        <strain evidence="2 3">DSM 1651</strain>
    </source>
</reference>